<protein>
    <submittedName>
        <fullName evidence="1">Ubiquitin-fold modifier-conjugating enzyme 1</fullName>
    </submittedName>
</protein>
<proteinExistence type="predicted"/>
<organism evidence="1">
    <name type="scientific">Rhizophora mucronata</name>
    <name type="common">Asiatic mangrove</name>
    <dbReference type="NCBI Taxonomy" id="61149"/>
    <lineage>
        <taxon>Eukaryota</taxon>
        <taxon>Viridiplantae</taxon>
        <taxon>Streptophyta</taxon>
        <taxon>Embryophyta</taxon>
        <taxon>Tracheophyta</taxon>
        <taxon>Spermatophyta</taxon>
        <taxon>Magnoliopsida</taxon>
        <taxon>eudicotyledons</taxon>
        <taxon>Gunneridae</taxon>
        <taxon>Pentapetalae</taxon>
        <taxon>rosids</taxon>
        <taxon>fabids</taxon>
        <taxon>Malpighiales</taxon>
        <taxon>Rhizophoraceae</taxon>
        <taxon>Rhizophora</taxon>
    </lineage>
</organism>
<sequence>MLIHFHRLVKNSLPKHHLYSCDAHWMIRTQ</sequence>
<accession>A0A2P2QZG7</accession>
<reference evidence="1" key="1">
    <citation type="submission" date="2018-02" db="EMBL/GenBank/DDBJ databases">
        <title>Rhizophora mucronata_Transcriptome.</title>
        <authorList>
            <person name="Meera S.P."/>
            <person name="Sreeshan A."/>
            <person name="Augustine A."/>
        </authorList>
    </citation>
    <scope>NUCLEOTIDE SEQUENCE</scope>
    <source>
        <tissue evidence="1">Leaf</tissue>
    </source>
</reference>
<dbReference type="AlphaFoldDB" id="A0A2P2QZG7"/>
<name>A0A2P2QZG7_RHIMU</name>
<dbReference type="EMBL" id="GGEC01091827">
    <property type="protein sequence ID" value="MBX72311.1"/>
    <property type="molecule type" value="Transcribed_RNA"/>
</dbReference>
<evidence type="ECO:0000313" key="1">
    <source>
        <dbReference type="EMBL" id="MBX72311.1"/>
    </source>
</evidence>